<dbReference type="EMBL" id="AP029264">
    <property type="protein sequence ID" value="BFF95077.1"/>
    <property type="molecule type" value="Genomic_DNA"/>
</dbReference>
<evidence type="ECO:0000313" key="3">
    <source>
        <dbReference type="Proteomes" id="UP001500889"/>
    </source>
</evidence>
<evidence type="ECO:0000313" key="2">
    <source>
        <dbReference type="EMBL" id="BFF95077.1"/>
    </source>
</evidence>
<reference evidence="2 3" key="1">
    <citation type="submission" date="2024-02" db="EMBL/GenBank/DDBJ databases">
        <title>A chromosome-level genome assembly of Drosophila madeirensis, a fruit fly species endemic to Madeira island.</title>
        <authorList>
            <person name="Tomihara K."/>
            <person name="Llopart A."/>
            <person name="Yamamoto D."/>
        </authorList>
    </citation>
    <scope>NUCLEOTIDE SEQUENCE [LARGE SCALE GENOMIC DNA]</scope>
    <source>
        <strain evidence="2 3">RF1</strain>
    </source>
</reference>
<keyword evidence="1" id="KW-1133">Transmembrane helix</keyword>
<keyword evidence="3" id="KW-1185">Reference proteome</keyword>
<organism evidence="2 3">
    <name type="scientific">Drosophila madeirensis</name>
    <name type="common">Fruit fly</name>
    <dbReference type="NCBI Taxonomy" id="30013"/>
    <lineage>
        <taxon>Eukaryota</taxon>
        <taxon>Metazoa</taxon>
        <taxon>Ecdysozoa</taxon>
        <taxon>Arthropoda</taxon>
        <taxon>Hexapoda</taxon>
        <taxon>Insecta</taxon>
        <taxon>Pterygota</taxon>
        <taxon>Neoptera</taxon>
        <taxon>Endopterygota</taxon>
        <taxon>Diptera</taxon>
        <taxon>Brachycera</taxon>
        <taxon>Muscomorpha</taxon>
        <taxon>Ephydroidea</taxon>
        <taxon>Drosophilidae</taxon>
        <taxon>Drosophila</taxon>
        <taxon>Sophophora</taxon>
    </lineage>
</organism>
<protein>
    <submittedName>
        <fullName evidence="2">Uncharacterized protein</fullName>
    </submittedName>
</protein>
<accession>A0AAU9FHF7</accession>
<evidence type="ECO:0000256" key="1">
    <source>
        <dbReference type="SAM" id="Phobius"/>
    </source>
</evidence>
<dbReference type="Pfam" id="PF07253">
    <property type="entry name" value="Gypsy"/>
    <property type="match status" value="1"/>
</dbReference>
<proteinExistence type="predicted"/>
<name>A0AAU9FHF7_DROMD</name>
<feature type="transmembrane region" description="Helical" evidence="1">
    <location>
        <begin position="181"/>
        <end position="203"/>
    </location>
</feature>
<dbReference type="Proteomes" id="UP001500889">
    <property type="component" value="Chromosome U"/>
</dbReference>
<keyword evidence="1" id="KW-0472">Membrane</keyword>
<sequence>MPRPKLICKKITIFPVAHKGVTIHLPEDVIAECGSKIIAVSSCKGPPSLAFCKEAPANSCAQELHFGAVAHCETKPNNLPPILEIDEGIVVINDATAIVTTDDGPERNVTGTFLVTFDQVAHVNGTKYTNFNNAPKRVPGVATSARINVTRHQTLLSLPYLHKLNEENLQHLTKVETNLTIGPVLAAVVGVVGCAALIGVSWWMRRRQQKGNTVAIEQMLKSMSLTEDGQVLKEGVVNKS</sequence>
<keyword evidence="1" id="KW-0812">Transmembrane</keyword>
<dbReference type="AlphaFoldDB" id="A0AAU9FHF7"/>
<dbReference type="InterPro" id="IPR009882">
    <property type="entry name" value="Gypsy"/>
</dbReference>
<gene>
    <name evidence="2" type="ORF">DMAD_12561</name>
</gene>